<comment type="caution">
    <text evidence="2">The sequence shown here is derived from an EMBL/GenBank/DDBJ whole genome shotgun (WGS) entry which is preliminary data.</text>
</comment>
<feature type="domain" description="Putative endonuclease Z1" evidence="1">
    <location>
        <begin position="399"/>
        <end position="634"/>
    </location>
</feature>
<proteinExistence type="predicted"/>
<evidence type="ECO:0000313" key="2">
    <source>
        <dbReference type="EMBL" id="MFD0788943.1"/>
    </source>
</evidence>
<evidence type="ECO:0000259" key="1">
    <source>
        <dbReference type="Pfam" id="PF10593"/>
    </source>
</evidence>
<dbReference type="Proteomes" id="UP001597055">
    <property type="component" value="Unassembled WGS sequence"/>
</dbReference>
<accession>A0ABW3AD72</accession>
<dbReference type="InterPro" id="IPR018310">
    <property type="entry name" value="Put_endonuclease_Z1-dom"/>
</dbReference>
<dbReference type="EMBL" id="JBHTII010000001">
    <property type="protein sequence ID" value="MFD0788943.1"/>
    <property type="molecule type" value="Genomic_DNA"/>
</dbReference>
<protein>
    <submittedName>
        <fullName evidence="2">Z1 domain-containing protein</fullName>
    </submittedName>
</protein>
<dbReference type="SUPFAM" id="SSF52540">
    <property type="entry name" value="P-loop containing nucleoside triphosphate hydrolases"/>
    <property type="match status" value="1"/>
</dbReference>
<dbReference type="InterPro" id="IPR027417">
    <property type="entry name" value="P-loop_NTPase"/>
</dbReference>
<dbReference type="Pfam" id="PF10593">
    <property type="entry name" value="Z1"/>
    <property type="match status" value="1"/>
</dbReference>
<evidence type="ECO:0000313" key="3">
    <source>
        <dbReference type="Proteomes" id="UP001597055"/>
    </source>
</evidence>
<name>A0ABW3AD72_9MICO</name>
<dbReference type="RefSeq" id="WP_204979866.1">
    <property type="nucleotide sequence ID" value="NZ_JBHTII010000001.1"/>
</dbReference>
<organism evidence="2 3">
    <name type="scientific">Microbacterium insulae</name>
    <dbReference type="NCBI Taxonomy" id="483014"/>
    <lineage>
        <taxon>Bacteria</taxon>
        <taxon>Bacillati</taxon>
        <taxon>Actinomycetota</taxon>
        <taxon>Actinomycetes</taxon>
        <taxon>Micrococcales</taxon>
        <taxon>Microbacteriaceae</taxon>
        <taxon>Microbacterium</taxon>
    </lineage>
</organism>
<gene>
    <name evidence="2" type="ORF">ACFQ0P_00925</name>
</gene>
<sequence length="913" mass="100332">MKLSDRQSGLKMLLKQQLVAGNREMTFDQLADKATGIAGLLFSELSPDEVAAVVAELTREETIVLDDGGTVIDRDTFERWLADKASDVPHNRYQAYEQLLVARDWARSVIEDLATQTDEVVELLGDPTKAGTWARRGLLMGEVQSGKTATYIGILNKAIDYGYRLVIVIGGHTNDLRAQTQKRIDSDLTGIDSDYLDDNIRSAAVQQLGIARFDPDFQPNVLTTVRSDFSASAKRSGIVWVASGNPTVFVIKKNAGLIRNVADYIRRQAQGGRLDTPLVVIDDESDWGTPNTKTDTDPAAVNKQIRRLLDSSRRSSYLGITATPFANIFIDHEAAKDDLGNDLFPADYIRVMSSPSNYQGIGGYFSGEHPAIQLDVEDCLEVIPINHKSDLVVDDLPDSMKDAIVSFYLGTAIRLLRHQGLASEASMLINVSRFNDVQSQVFDLVEPFSLALSGVIRGELGRSDSARSSGLRGRIERVWSEQFAGVDVEWDDVRGALFDVSQEVLVQLVNSKTAAARSKARRLMTRDQRREEDLRPTIFIGGDVLSRGLTLDGLQVSYFVREPRSMDTLMQMGRWFGYRPGYADLVRVWMPESTRDDFQWSSDVTGELRELLLEMRAKELTPRDFGLRVRAHPEGFQVVAANKRKAAELVTGTILIHGQKFESHFLSESAADRDRNKRALQTLLDGLTRGVEEGRITRSQSNLNYPTWSQVSPEAISDFFTDFKGFKSDPWFGGAGTAVAPQIAAHLGEARGADEWRVVLVGGTGDPVDFGNGLAVQSSVRNAIKRTAGGALALGNRRVATATNLAGALTRAERAALNGAASEAAVIASIDHPMLLVFAITTNADEQSKTPEVAISASDPLIAVVLVFPDIPEEEKADILRRGGGQQFWVNSVEQRSLYGYLDDGDDIETGDE</sequence>
<keyword evidence="3" id="KW-1185">Reference proteome</keyword>
<reference evidence="3" key="1">
    <citation type="journal article" date="2019" name="Int. J. Syst. Evol. Microbiol.">
        <title>The Global Catalogue of Microorganisms (GCM) 10K type strain sequencing project: providing services to taxonomists for standard genome sequencing and annotation.</title>
        <authorList>
            <consortium name="The Broad Institute Genomics Platform"/>
            <consortium name="The Broad Institute Genome Sequencing Center for Infectious Disease"/>
            <person name="Wu L."/>
            <person name="Ma J."/>
        </authorList>
    </citation>
    <scope>NUCLEOTIDE SEQUENCE [LARGE SCALE GENOMIC DNA]</scope>
    <source>
        <strain evidence="3">CCUG 54523</strain>
    </source>
</reference>